<protein>
    <submittedName>
        <fullName evidence="1">Uncharacterized protein</fullName>
    </submittedName>
</protein>
<dbReference type="EMBL" id="FNTI01000001">
    <property type="protein sequence ID" value="SEE38463.1"/>
    <property type="molecule type" value="Genomic_DNA"/>
</dbReference>
<sequence>MPNGMSSGSMGYTRKAYMPRGRLDGAWIGGVPERRHTLGLNIEPDNRCALSLYDIK</sequence>
<dbReference type="Proteomes" id="UP000183208">
    <property type="component" value="Unassembled WGS sequence"/>
</dbReference>
<gene>
    <name evidence="1" type="ORF">SAMN05444171_7263</name>
</gene>
<name>A0A1M7I483_9BRAD</name>
<evidence type="ECO:0000313" key="1">
    <source>
        <dbReference type="EMBL" id="SEE38463.1"/>
    </source>
</evidence>
<accession>A0A1M7I483</accession>
<organism evidence="1 2">
    <name type="scientific">Bradyrhizobium lablabi</name>
    <dbReference type="NCBI Taxonomy" id="722472"/>
    <lineage>
        <taxon>Bacteria</taxon>
        <taxon>Pseudomonadati</taxon>
        <taxon>Pseudomonadota</taxon>
        <taxon>Alphaproteobacteria</taxon>
        <taxon>Hyphomicrobiales</taxon>
        <taxon>Nitrobacteraceae</taxon>
        <taxon>Bradyrhizobium</taxon>
    </lineage>
</organism>
<evidence type="ECO:0000313" key="2">
    <source>
        <dbReference type="Proteomes" id="UP000183208"/>
    </source>
</evidence>
<proteinExistence type="predicted"/>
<dbReference type="AlphaFoldDB" id="A0A1M7I483"/>
<reference evidence="1 2" key="1">
    <citation type="submission" date="2016-10" db="EMBL/GenBank/DDBJ databases">
        <authorList>
            <person name="de Groot N.N."/>
        </authorList>
    </citation>
    <scope>NUCLEOTIDE SEQUENCE [LARGE SCALE GENOMIC DNA]</scope>
    <source>
        <strain evidence="1 2">GAS522</strain>
    </source>
</reference>